<dbReference type="Gene3D" id="3.30.1930.10">
    <property type="entry name" value="capsid protein of prophage domain"/>
    <property type="match status" value="1"/>
</dbReference>
<sequence>MPLAFPTTREISHVVRNRVVDPAQFIGAKFCPVKDVFAKDIEFDVLEASTGMTKAHNVGADPKVIKLPGQSLKRIGTGYFKETYRINEAELLFARQAGSYNERAGRDLVMKRSLEMDDRLETRIEWLRWQPIVTGILEIDENGVKYTINYNVPDGNKPELQNNDRWSVIASADPITNITTWLLLFRGTGARGVEAYFNMKVAGYLANNSKIRDLLKGTQYAKNLSANNIADALKLLFPKLDFTCYDEGYVDDSSTFKPFVPDDRFVIRGQGPANEQLMDFGSTISLHNGTLDKPLPGKFAVIEDKAQQNKNPYVDITVGIYGLPRLYHPNWIISAKVA</sequence>
<name>A0A4Y7RKP0_9FIRM</name>
<evidence type="ECO:0000313" key="1">
    <source>
        <dbReference type="EMBL" id="TEB09309.1"/>
    </source>
</evidence>
<gene>
    <name evidence="1" type="ORF">Pmgp_03241</name>
</gene>
<dbReference type="Pfam" id="PF03864">
    <property type="entry name" value="Phage_cap_E"/>
    <property type="match status" value="1"/>
</dbReference>
<evidence type="ECO:0000313" key="2">
    <source>
        <dbReference type="Proteomes" id="UP000297597"/>
    </source>
</evidence>
<dbReference type="EMBL" id="QFFZ01000052">
    <property type="protein sequence ID" value="TEB09309.1"/>
    <property type="molecule type" value="Genomic_DNA"/>
</dbReference>
<dbReference type="OrthoDB" id="2680146at2"/>
<comment type="caution">
    <text evidence="1">The sequence shown here is derived from an EMBL/GenBank/DDBJ whole genome shotgun (WGS) entry which is preliminary data.</text>
</comment>
<keyword evidence="2" id="KW-1185">Reference proteome</keyword>
<dbReference type="AlphaFoldDB" id="A0A4Y7RKP0"/>
<dbReference type="RefSeq" id="WP_134215222.1">
    <property type="nucleotide sequence ID" value="NZ_QFFZ01000052.1"/>
</dbReference>
<protein>
    <recommendedName>
        <fullName evidence="3">Phage major capsid protein E</fullName>
    </recommendedName>
</protein>
<reference evidence="1 2" key="1">
    <citation type="journal article" date="2018" name="Environ. Microbiol.">
        <title>Novel energy conservation strategies and behaviour of Pelotomaculum schinkii driving syntrophic propionate catabolism.</title>
        <authorList>
            <person name="Hidalgo-Ahumada C.A.P."/>
            <person name="Nobu M.K."/>
            <person name="Narihiro T."/>
            <person name="Tamaki H."/>
            <person name="Liu W.T."/>
            <person name="Kamagata Y."/>
            <person name="Stams A.J.M."/>
            <person name="Imachi H."/>
            <person name="Sousa D.Z."/>
        </authorList>
    </citation>
    <scope>NUCLEOTIDE SEQUENCE [LARGE SCALE GENOMIC DNA]</scope>
    <source>
        <strain evidence="1 2">MGP</strain>
    </source>
</reference>
<accession>A0A4Y7RKP0</accession>
<dbReference type="Gene3D" id="3.15.30.10">
    <property type="entry name" value="putative capsid protein of prophage domain like"/>
    <property type="match status" value="1"/>
</dbReference>
<organism evidence="1 2">
    <name type="scientific">Pelotomaculum propionicicum</name>
    <dbReference type="NCBI Taxonomy" id="258475"/>
    <lineage>
        <taxon>Bacteria</taxon>
        <taxon>Bacillati</taxon>
        <taxon>Bacillota</taxon>
        <taxon>Clostridia</taxon>
        <taxon>Eubacteriales</taxon>
        <taxon>Desulfotomaculaceae</taxon>
        <taxon>Pelotomaculum</taxon>
    </lineage>
</organism>
<proteinExistence type="predicted"/>
<dbReference type="Proteomes" id="UP000297597">
    <property type="component" value="Unassembled WGS sequence"/>
</dbReference>
<evidence type="ECO:0008006" key="3">
    <source>
        <dbReference type="Google" id="ProtNLM"/>
    </source>
</evidence>
<dbReference type="InterPro" id="IPR005564">
    <property type="entry name" value="Major_capsid_GpE"/>
</dbReference>